<sequence>MLPTVTDIRNGGSNPLVSFLAYQSLKPLNPSLSLTSPRGAGSKSELLLRLPIPVGLAPMASLGSASALTSSRPNLGSRLRRKLGLIWMRPMAELFPEFVSWNQWDRWKDLKNWGVKRMTALIAREMVISPQNARLGLTQLTKRVGLLDRPDNPDGELIKYRGDGPHVIPANMTPEVSELFTRELTRDQYETPLEPNHLIT</sequence>
<protein>
    <submittedName>
        <fullName evidence="1">Uncharacterized protein</fullName>
    </submittedName>
</protein>
<organism evidence="1 2">
    <name type="scientific">Hibiscus sabdariffa</name>
    <name type="common">roselle</name>
    <dbReference type="NCBI Taxonomy" id="183260"/>
    <lineage>
        <taxon>Eukaryota</taxon>
        <taxon>Viridiplantae</taxon>
        <taxon>Streptophyta</taxon>
        <taxon>Embryophyta</taxon>
        <taxon>Tracheophyta</taxon>
        <taxon>Spermatophyta</taxon>
        <taxon>Magnoliopsida</taxon>
        <taxon>eudicotyledons</taxon>
        <taxon>Gunneridae</taxon>
        <taxon>Pentapetalae</taxon>
        <taxon>rosids</taxon>
        <taxon>malvids</taxon>
        <taxon>Malvales</taxon>
        <taxon>Malvaceae</taxon>
        <taxon>Malvoideae</taxon>
        <taxon>Hibiscus</taxon>
    </lineage>
</organism>
<dbReference type="Proteomes" id="UP001472677">
    <property type="component" value="Unassembled WGS sequence"/>
</dbReference>
<comment type="caution">
    <text evidence="1">The sequence shown here is derived from an EMBL/GenBank/DDBJ whole genome shotgun (WGS) entry which is preliminary data.</text>
</comment>
<accession>A0ABR2DNH5</accession>
<keyword evidence="2" id="KW-1185">Reference proteome</keyword>
<evidence type="ECO:0000313" key="1">
    <source>
        <dbReference type="EMBL" id="KAK8542540.1"/>
    </source>
</evidence>
<evidence type="ECO:0000313" key="2">
    <source>
        <dbReference type="Proteomes" id="UP001472677"/>
    </source>
</evidence>
<reference evidence="1 2" key="1">
    <citation type="journal article" date="2024" name="G3 (Bethesda)">
        <title>Genome assembly of Hibiscus sabdariffa L. provides insights into metabolisms of medicinal natural products.</title>
        <authorList>
            <person name="Kim T."/>
        </authorList>
    </citation>
    <scope>NUCLEOTIDE SEQUENCE [LARGE SCALE GENOMIC DNA]</scope>
    <source>
        <strain evidence="1">TK-2024</strain>
        <tissue evidence="1">Old leaves</tissue>
    </source>
</reference>
<name>A0ABR2DNH5_9ROSI</name>
<proteinExistence type="predicted"/>
<gene>
    <name evidence="1" type="ORF">V6N12_015136</name>
</gene>
<dbReference type="EMBL" id="JBBPBM010000024">
    <property type="protein sequence ID" value="KAK8542540.1"/>
    <property type="molecule type" value="Genomic_DNA"/>
</dbReference>